<dbReference type="Pfam" id="PF20049">
    <property type="entry name" value="DUF6451"/>
    <property type="match status" value="1"/>
</dbReference>
<dbReference type="EMBL" id="UZAL01028407">
    <property type="protein sequence ID" value="VDP40984.1"/>
    <property type="molecule type" value="Genomic_DNA"/>
</dbReference>
<dbReference type="STRING" id="31246.A0A183P014"/>
<dbReference type="Proteomes" id="UP000269396">
    <property type="component" value="Unassembled WGS sequence"/>
</dbReference>
<accession>A0A183P014</accession>
<gene>
    <name evidence="1" type="ORF">SMTD_LOCUS7700</name>
</gene>
<name>A0A183P014_9TREM</name>
<protein>
    <submittedName>
        <fullName evidence="1">Uncharacterized protein</fullName>
    </submittedName>
</protein>
<proteinExistence type="predicted"/>
<dbReference type="InterPro" id="IPR045609">
    <property type="entry name" value="DUF6451"/>
</dbReference>
<keyword evidence="2" id="KW-1185">Reference proteome</keyword>
<dbReference type="AlphaFoldDB" id="A0A183P014"/>
<organism evidence="1 2">
    <name type="scientific">Schistosoma mattheei</name>
    <dbReference type="NCBI Taxonomy" id="31246"/>
    <lineage>
        <taxon>Eukaryota</taxon>
        <taxon>Metazoa</taxon>
        <taxon>Spiralia</taxon>
        <taxon>Lophotrochozoa</taxon>
        <taxon>Platyhelminthes</taxon>
        <taxon>Trematoda</taxon>
        <taxon>Digenea</taxon>
        <taxon>Strigeidida</taxon>
        <taxon>Schistosomatoidea</taxon>
        <taxon>Schistosomatidae</taxon>
        <taxon>Schistosoma</taxon>
    </lineage>
</organism>
<evidence type="ECO:0000313" key="2">
    <source>
        <dbReference type="Proteomes" id="UP000269396"/>
    </source>
</evidence>
<sequence length="102" mass="11809">MFVDRALEDMKSSNYFECIIDKQEESAVDVEVMNGTERMAFLKLKNVRNSKQLSVNINVRIFNMNVKAVLPYGVETSRTTTTIIETDQVFINSCLRRILNIR</sequence>
<evidence type="ECO:0000313" key="1">
    <source>
        <dbReference type="EMBL" id="VDP40984.1"/>
    </source>
</evidence>
<reference evidence="1 2" key="1">
    <citation type="submission" date="2018-11" db="EMBL/GenBank/DDBJ databases">
        <authorList>
            <consortium name="Pathogen Informatics"/>
        </authorList>
    </citation>
    <scope>NUCLEOTIDE SEQUENCE [LARGE SCALE GENOMIC DNA]</scope>
    <source>
        <strain>Denwood</strain>
        <strain evidence="2">Zambia</strain>
    </source>
</reference>